<dbReference type="InterPro" id="IPR009061">
    <property type="entry name" value="DNA-bd_dom_put_sf"/>
</dbReference>
<dbReference type="Proteomes" id="UP000198217">
    <property type="component" value="Chromosome I"/>
</dbReference>
<sequence length="136" mass="15157">MKSTSDQPDLSIGEIAARFGLPTHVLRHWESVGLLFPARAVAGRRRYGTADLYRIATILRAKEAGFSLDDVRAVLDEPDPAERRRILARQRSALTERIARAQASLEIIDVALRCEHEDIAECPHYRASLAARIGGR</sequence>
<dbReference type="CDD" id="cd00592">
    <property type="entry name" value="HTH_MerR-like"/>
    <property type="match status" value="1"/>
</dbReference>
<name>A0A1C5JMJ2_9ACTN</name>
<proteinExistence type="predicted"/>
<accession>A0A1C5JMJ2</accession>
<evidence type="ECO:0000259" key="2">
    <source>
        <dbReference type="PROSITE" id="PS50937"/>
    </source>
</evidence>
<keyword evidence="4" id="KW-1185">Reference proteome</keyword>
<gene>
    <name evidence="3" type="ORF">GA0070609_4626</name>
</gene>
<dbReference type="Pfam" id="PF13411">
    <property type="entry name" value="MerR_1"/>
    <property type="match status" value="1"/>
</dbReference>
<dbReference type="InterPro" id="IPR047057">
    <property type="entry name" value="MerR_fam"/>
</dbReference>
<dbReference type="EMBL" id="LT607750">
    <property type="protein sequence ID" value="SCG71780.1"/>
    <property type="molecule type" value="Genomic_DNA"/>
</dbReference>
<evidence type="ECO:0000313" key="3">
    <source>
        <dbReference type="EMBL" id="SCG71780.1"/>
    </source>
</evidence>
<organism evidence="3 4">
    <name type="scientific">Micromonospora echinaurantiaca</name>
    <dbReference type="NCBI Taxonomy" id="47857"/>
    <lineage>
        <taxon>Bacteria</taxon>
        <taxon>Bacillati</taxon>
        <taxon>Actinomycetota</taxon>
        <taxon>Actinomycetes</taxon>
        <taxon>Micromonosporales</taxon>
        <taxon>Micromonosporaceae</taxon>
        <taxon>Micromonospora</taxon>
    </lineage>
</organism>
<dbReference type="SUPFAM" id="SSF46955">
    <property type="entry name" value="Putative DNA-binding domain"/>
    <property type="match status" value="1"/>
</dbReference>
<dbReference type="PANTHER" id="PTHR30204:SF93">
    <property type="entry name" value="HTH MERR-TYPE DOMAIN-CONTAINING PROTEIN"/>
    <property type="match status" value="1"/>
</dbReference>
<protein>
    <submittedName>
        <fullName evidence="3">DNA-binding transcriptional regulator, MerR family</fullName>
    </submittedName>
</protein>
<keyword evidence="1 3" id="KW-0238">DNA-binding</keyword>
<dbReference type="Gene3D" id="1.10.1660.10">
    <property type="match status" value="1"/>
</dbReference>
<dbReference type="AlphaFoldDB" id="A0A1C5JMJ2"/>
<dbReference type="PANTHER" id="PTHR30204">
    <property type="entry name" value="REDOX-CYCLING DRUG-SENSING TRANSCRIPTIONAL ACTIVATOR SOXR"/>
    <property type="match status" value="1"/>
</dbReference>
<dbReference type="PROSITE" id="PS50937">
    <property type="entry name" value="HTH_MERR_2"/>
    <property type="match status" value="1"/>
</dbReference>
<evidence type="ECO:0000313" key="4">
    <source>
        <dbReference type="Proteomes" id="UP000198217"/>
    </source>
</evidence>
<dbReference type="GO" id="GO:0003677">
    <property type="term" value="F:DNA binding"/>
    <property type="evidence" value="ECO:0007669"/>
    <property type="project" value="UniProtKB-KW"/>
</dbReference>
<reference evidence="3 4" key="1">
    <citation type="submission" date="2016-06" db="EMBL/GenBank/DDBJ databases">
        <authorList>
            <person name="Kjaerup R.B."/>
            <person name="Dalgaard T.S."/>
            <person name="Juul-Madsen H.R."/>
        </authorList>
    </citation>
    <scope>NUCLEOTIDE SEQUENCE [LARGE SCALE GENOMIC DNA]</scope>
    <source>
        <strain evidence="3 4">DSM 43904</strain>
    </source>
</reference>
<dbReference type="PRINTS" id="PR00040">
    <property type="entry name" value="HTHMERR"/>
</dbReference>
<dbReference type="SMART" id="SM00422">
    <property type="entry name" value="HTH_MERR"/>
    <property type="match status" value="1"/>
</dbReference>
<dbReference type="InterPro" id="IPR000551">
    <property type="entry name" value="MerR-type_HTH_dom"/>
</dbReference>
<dbReference type="RefSeq" id="WP_088995656.1">
    <property type="nucleotide sequence ID" value="NZ_LT607750.1"/>
</dbReference>
<dbReference type="GO" id="GO:0003700">
    <property type="term" value="F:DNA-binding transcription factor activity"/>
    <property type="evidence" value="ECO:0007669"/>
    <property type="project" value="InterPro"/>
</dbReference>
<evidence type="ECO:0000256" key="1">
    <source>
        <dbReference type="ARBA" id="ARBA00023125"/>
    </source>
</evidence>
<feature type="domain" description="HTH merR-type" evidence="2">
    <location>
        <begin position="9"/>
        <end position="77"/>
    </location>
</feature>